<feature type="compositionally biased region" description="Low complexity" evidence="2">
    <location>
        <begin position="409"/>
        <end position="419"/>
    </location>
</feature>
<dbReference type="EMBL" id="CAWUOM010000063">
    <property type="protein sequence ID" value="CAK7269766.1"/>
    <property type="molecule type" value="Genomic_DNA"/>
</dbReference>
<reference evidence="4 5" key="1">
    <citation type="submission" date="2024-01" db="EMBL/GenBank/DDBJ databases">
        <authorList>
            <person name="Allen C."/>
            <person name="Tagirdzhanova G."/>
        </authorList>
    </citation>
    <scope>NUCLEOTIDE SEQUENCE [LARGE SCALE GENOMIC DNA]</scope>
    <source>
        <strain evidence="4 5">CBS 573.63</strain>
    </source>
</reference>
<feature type="compositionally biased region" description="Polar residues" evidence="2">
    <location>
        <begin position="186"/>
        <end position="199"/>
    </location>
</feature>
<protein>
    <recommendedName>
        <fullName evidence="3">SH3 domain-containing protein</fullName>
    </recommendedName>
</protein>
<sequence>MSEEIDFLLLNPFVEIVEKAQIALDAAQAAQNVDMLKAAQALLKEGERARKAIEPIAKRQMALYGESFVTALKDHDGIADQIDALNNLVYVFDDHSEPDNFDAEKFKELGKLAQRTTLRITPILRRMKLETPASSVSSPAFLNSPTSFFSNGSLAGVSRGNSLGGYSTASYASSGIASSTHHGNVDANTRASAGAPSSTLPFVRRYETVVQTPLEQHRQQQAEDTPVMGSQGGPDLGWNNGQPTTFNLNSSPIPNSASSSALIRQNYSTPPPTTDPALTRRSPSPPPPPPSIPDPLPPVPFANPWQIGSRPDRLASVEEPGNENQADGAARGNFGGIASGAYGNANAIAIVVPDRRRRPSTRPDSPTLPSPGGAATPVLPNSLGFSVSPPPTLPPPRLPPPMSPPRPPTSSFTTSPTTKYTRRPEEVFDTWQQQVGQELKWMRSSPANPLPSQPSSLRMDQIGKPSANGSASGASPTWSLPAQQAWQSTPSSASPSPSQPAYLRLDQLGKTSANTNILGVSPTWSLPSQQGWQSGPAPTSAPLGLANLVSPRESQMSTMTASTASSTTGSVFSFDSYLNGLSNQIRDSSMDPISPVLASVSPNSPQGGLRSKVRPSTASAAAGYSPSVTHAPLAHTLHTVQSLANIPRTVPQMLPREQLDPRIIPLAVDIDPGLIPVDGPHSEHSSGNRERIGSIQPADCNIGPGSAFNVLKGFCEGAKEGQRGNSAVRKINKLSNGRAGVEAAKCTHCFFELKWADVDNDTHSHPSANYRMNGIGYRPRFLSKSHVQTKLANEPMYACVFCVQLGHTLEESDATVFFSQAQLFSHLARHPRPLPNVPGMTVIDGAEVPHEFRNNYDIQFALPPVTSELDGIRRELQRLPTATAIETFRKVGGAVRRPPDGSAPIQFPIGSKIVGIEFPAKFKGDWAVGWFDDVRGPFPTEHIRLNPPPRNEIRTQGTSTLQATVRWKWASTSVYRSSDWLRLDRNETVTNIIWAHPEHWCWAGINSKGKWGYFPNSHIEPNSLKDVASSSGSDGVSVVSQERSVESKSTGRLLSRFRSNNHSAAPTIMRRASITSRSTSSSR</sequence>
<dbReference type="InterPro" id="IPR001452">
    <property type="entry name" value="SH3_domain"/>
</dbReference>
<accession>A0ABP0DNA2</accession>
<feature type="region of interest" description="Disordered" evidence="2">
    <location>
        <begin position="597"/>
        <end position="618"/>
    </location>
</feature>
<feature type="domain" description="SH3" evidence="3">
    <location>
        <begin position="976"/>
        <end position="1020"/>
    </location>
</feature>
<feature type="region of interest" description="Disordered" evidence="2">
    <location>
        <begin position="1026"/>
        <end position="1083"/>
    </location>
</feature>
<proteinExistence type="predicted"/>
<comment type="caution">
    <text evidence="4">The sequence shown here is derived from an EMBL/GenBank/DDBJ whole genome shotgun (WGS) entry which is preliminary data.</text>
</comment>
<name>A0ABP0DNA2_9PEZI</name>
<feature type="compositionally biased region" description="Low complexity" evidence="2">
    <location>
        <begin position="362"/>
        <end position="371"/>
    </location>
</feature>
<keyword evidence="1" id="KW-0728">SH3 domain</keyword>
<feature type="compositionally biased region" description="Low complexity" evidence="2">
    <location>
        <begin position="1026"/>
        <end position="1042"/>
    </location>
</feature>
<evidence type="ECO:0000259" key="3">
    <source>
        <dbReference type="Pfam" id="PF14604"/>
    </source>
</evidence>
<feature type="region of interest" description="Disordered" evidence="2">
    <location>
        <begin position="352"/>
        <end position="425"/>
    </location>
</feature>
<dbReference type="InterPro" id="IPR036028">
    <property type="entry name" value="SH3-like_dom_sf"/>
</dbReference>
<evidence type="ECO:0000313" key="4">
    <source>
        <dbReference type="EMBL" id="CAK7269766.1"/>
    </source>
</evidence>
<evidence type="ECO:0000313" key="5">
    <source>
        <dbReference type="Proteomes" id="UP001642501"/>
    </source>
</evidence>
<dbReference type="Pfam" id="PF14604">
    <property type="entry name" value="SH3_9"/>
    <property type="match status" value="1"/>
</dbReference>
<gene>
    <name evidence="4" type="ORF">SEPCBS57363_003766</name>
</gene>
<feature type="compositionally biased region" description="Polar residues" evidence="2">
    <location>
        <begin position="526"/>
        <end position="537"/>
    </location>
</feature>
<organism evidence="4 5">
    <name type="scientific">Sporothrix epigloea</name>
    <dbReference type="NCBI Taxonomy" id="1892477"/>
    <lineage>
        <taxon>Eukaryota</taxon>
        <taxon>Fungi</taxon>
        <taxon>Dikarya</taxon>
        <taxon>Ascomycota</taxon>
        <taxon>Pezizomycotina</taxon>
        <taxon>Sordariomycetes</taxon>
        <taxon>Sordariomycetidae</taxon>
        <taxon>Ophiostomatales</taxon>
        <taxon>Ophiostomataceae</taxon>
        <taxon>Sporothrix</taxon>
    </lineage>
</organism>
<feature type="compositionally biased region" description="Pro residues" evidence="2">
    <location>
        <begin position="283"/>
        <end position="301"/>
    </location>
</feature>
<keyword evidence="5" id="KW-1185">Reference proteome</keyword>
<feature type="compositionally biased region" description="Low complexity" evidence="2">
    <location>
        <begin position="1070"/>
        <end position="1083"/>
    </location>
</feature>
<dbReference type="Proteomes" id="UP001642501">
    <property type="component" value="Unassembled WGS sequence"/>
</dbReference>
<feature type="compositionally biased region" description="Pro residues" evidence="2">
    <location>
        <begin position="388"/>
        <end position="408"/>
    </location>
</feature>
<evidence type="ECO:0000256" key="2">
    <source>
        <dbReference type="SAM" id="MobiDB-lite"/>
    </source>
</evidence>
<feature type="region of interest" description="Disordered" evidence="2">
    <location>
        <begin position="177"/>
        <end position="199"/>
    </location>
</feature>
<feature type="region of interest" description="Disordered" evidence="2">
    <location>
        <begin position="526"/>
        <end position="545"/>
    </location>
</feature>
<feature type="region of interest" description="Disordered" evidence="2">
    <location>
        <begin position="441"/>
        <end position="501"/>
    </location>
</feature>
<feature type="compositionally biased region" description="Low complexity" evidence="2">
    <location>
        <begin position="248"/>
        <end position="263"/>
    </location>
</feature>
<evidence type="ECO:0000256" key="1">
    <source>
        <dbReference type="ARBA" id="ARBA00022443"/>
    </source>
</evidence>
<feature type="compositionally biased region" description="Low complexity" evidence="2">
    <location>
        <begin position="466"/>
        <end position="501"/>
    </location>
</feature>
<dbReference type="SUPFAM" id="SSF50044">
    <property type="entry name" value="SH3-domain"/>
    <property type="match status" value="1"/>
</dbReference>
<feature type="region of interest" description="Disordered" evidence="2">
    <location>
        <begin position="213"/>
        <end position="331"/>
    </location>
</feature>